<dbReference type="Pfam" id="PF00004">
    <property type="entry name" value="AAA"/>
    <property type="match status" value="3"/>
</dbReference>
<dbReference type="InterPro" id="IPR003593">
    <property type="entry name" value="AAA+_ATPase"/>
</dbReference>
<comment type="similarity">
    <text evidence="1">Belongs to the CbxX/CfxQ family.</text>
</comment>
<feature type="domain" description="AAA+ ATPase" evidence="6">
    <location>
        <begin position="1613"/>
        <end position="1762"/>
    </location>
</feature>
<keyword evidence="3" id="KW-0347">Helicase</keyword>
<keyword evidence="4" id="KW-0067">ATP-binding</keyword>
<feature type="compositionally biased region" description="Polar residues" evidence="5">
    <location>
        <begin position="1267"/>
        <end position="1279"/>
    </location>
</feature>
<dbReference type="Pfam" id="PF13086">
    <property type="entry name" value="AAA_11"/>
    <property type="match status" value="1"/>
</dbReference>
<evidence type="ECO:0000256" key="3">
    <source>
        <dbReference type="ARBA" id="ARBA00022806"/>
    </source>
</evidence>
<evidence type="ECO:0000256" key="1">
    <source>
        <dbReference type="ARBA" id="ARBA00010378"/>
    </source>
</evidence>
<dbReference type="CDD" id="cd18808">
    <property type="entry name" value="SF1_C_Upf1"/>
    <property type="match status" value="1"/>
</dbReference>
<evidence type="ECO:0000256" key="2">
    <source>
        <dbReference type="ARBA" id="ARBA00022741"/>
    </source>
</evidence>
<dbReference type="InterPro" id="IPR041679">
    <property type="entry name" value="DNA2/NAM7-like_C"/>
</dbReference>
<keyword evidence="8" id="KW-1185">Reference proteome</keyword>
<feature type="region of interest" description="Disordered" evidence="5">
    <location>
        <begin position="2309"/>
        <end position="2329"/>
    </location>
</feature>
<dbReference type="Gene3D" id="3.40.50.300">
    <property type="entry name" value="P-loop containing nucleotide triphosphate hydrolases"/>
    <property type="match status" value="5"/>
</dbReference>
<dbReference type="OrthoDB" id="2423195at2759"/>
<feature type="compositionally biased region" description="Low complexity" evidence="5">
    <location>
        <begin position="1227"/>
        <end position="1238"/>
    </location>
</feature>
<dbReference type="FunFam" id="3.40.50.300:FF:000216">
    <property type="entry name" value="Type VII secretion ATPase EccA"/>
    <property type="match status" value="3"/>
</dbReference>
<dbReference type="Gene3D" id="1.10.8.60">
    <property type="match status" value="2"/>
</dbReference>
<dbReference type="STRING" id="1160509.A0A3N4IH34"/>
<sequence length="2374" mass="267029">MDEKKLQRLNKRFNDVLRGREMVQKAPEGRIFLEAICEQKDPSVCIEKLGTSTHALKAIRFTFRSDLSPTFIIDHACRFFRYFYDPSLKQLGNGQFFKDVMEAILDPPSFFHAFTNAFKAGQLKEPAVEVFAWLLLECLSIFDHEDNPEFLDIAKEITDDATFIKSESKDIRTFGQKIKHAVDVLAGNAPGGKEGEPTPGGRHDNDHVDFRAISILPTADELASTEDPFIRRVEYLTTSETEERPRIHLDNQFRLNRDDFLAELRNDLRIASQKYNATRRSQVLRDCRVMGISCGTEMRRKPFALRLSFKEGLPNEMKNLSTEKRRDFLKNPRNRSIIAHGAVACLTKNGQPVAFGSIERDIDLLAVDQVIVEFTGKDALFQALLALMNKTVYLELVVVNTAFFACEPILQRLQDTSEINFPEELLFMERQPIDQHEKLLDLIEKLNSNPQEFVQDVASGIKGKDIRLDGSQIESINEALNNRVSLIQGPPGTGKSFVGALLVKSLYDATHEKILVLCYTNHALDQFLEDLIKIGIPADDILRLGKPKATNPVIDPLTLFNAKSTYRMPAARYQRKNDLEKELGNQEKKLNDEMVDFMNVSLGKGDLMDFLQFEDTDFYDAFQIPESKDGSTTVGKGGKKKVGPDYLINRWKKGEDAGFMKNRLSPSTRHVWELNKEQRSALWLKWHDLMVEESALALNNSVKTYNDCVEQLREITDERDVEKMRSKRIIGCTTTAAAKYAKGIQASRPGILLVEEAGEVLESHVLTAMGPSTNQLILIGDHKQLRPKANNYKLSVEKGDGFDLNRSLFERMVLGGYPHTTLASQHRMCPEISALVRHLTYPTLIDAPSTQDRPPLRGFQNRVMFVHHERPEKDANRIAERRSKGEATSKENDFEAEMVLKCVRYLAQQGYGTDNIVILTPYLGQLLRLKEILEKDHDPILNDLDFGDLVQAGLVPAATANLTKKPIRIATIDNYQGEESDIVISTLTRSNAIGDIGFMAAPERLNVLLSRARDALILIGNVHTFLKSPKGKPTWEPFIDLLKDRNQIFDGFPVKCERHPHKTALLARPEDFMEHCPDGGCKEPCGTKLICGKHDCPSSCHQISDHSKMQCNVMFKDTCSEGHKLQWRCYQNGPPICRKCEWEAEEKARKQKRDFELQEERDRKQKEYAKALEELDAKMEAERQRLADSRLDKQQRDALAQKKKDLEALKARTTHEINIRNAQTTKPVPSASVPSAPSKQPDDSDDPNTDQKTDDNQTASAPPPDDATQQPSQEPTKVNSPAFDEWEDEKTRFGAVNEHLDDLMKMIGLEEVKQKFLRIKAKVDISIRQGTDLKNERFGAALLGNPGTGKTTVARIYAKFLTSFGILPGDTFLETTGSRLANDGVDGCKKMLEKLLNAGGGALFIDEAYQLVNGNSGGTQVLDFLLAEVENQTGKLVFILAGYNKQMEKFFMHNPGIPSRFPHAFQFEDYTDKELCQILRKTIDDQFSGQMAVEEGMDGRFLRVVATRVGRGRGKDGFGNARAIQNMFSIIRERQAHRVKQERRKGNAPDDFFLTKEDLIGPEPSRAIEKSEAWTELQQMIGLKSVKSAVGALLEILQTNYERELQEKPIIECTLNKVFTGNPGTGKTTIAKLYGRILADLGLLSTNEVVIKNPSDFVGAYIGHSEANTKGILESTIGKVLVIDEAYALFGGGGNDNAQGPDSFKTAVIDTLVAEVQSTPGDDRCVLLLGYRDKIENMFQKVNPGLARRFPLASAFDFEDFTAEELGRILDLKLKRQGFSCTNKSRRVAMDCLERARKRPNFGNGGEIDILLDKAKLTHQKRRTARKTRSLDVFDPEDFDENYNRGERAAMNCKELFKDDIDAEEVVQKLEGYQRTAQKMRKRGLKPETQIPFNFRFVGPPGTGKTTTARKMGQVFYDMGFLATPEVILCSATELVGQWVGHTGPKTQAMLDKALGRVLLIDEAYRLGEGQFAKEAMDEIVTCLTLPKYMGKMITILAGYDTEIKKLMQTNPGLESRFPEEIFFASFSPASCVKILRKELALIQVDAGLLDDMEDGLKSEVHSIFNDLAKLPAWGNARDVQNIAKAIYRNLLDVADPDPTMQIALTEDILLANLRGILHERVKLQSLPPPQPALKVPEKPAEPPVQLPPVQQPPVQTAQASSKSPPTASAASAQQAPPPRKAVKHKGPQDSGKAQKNAKVPEPKQDSKESSSLPKDTDIRDAGVTDDVWNQLQIDKAKAEARRQELEEIEKDAAKEEALIKKKLEDERKAYEDYVQKKNDELKAAKQEHQDKIKRELEQERLRVLERKRQHEEKLRREEAARKKAEEARKREALAQKKLRNIGVCPVGYRWIKQAGGYRCAGGSHVVTDAQLGM</sequence>
<dbReference type="GO" id="GO:0005524">
    <property type="term" value="F:ATP binding"/>
    <property type="evidence" value="ECO:0007669"/>
    <property type="project" value="UniProtKB-KW"/>
</dbReference>
<dbReference type="SUPFAM" id="SSF52540">
    <property type="entry name" value="P-loop containing nucleoside triphosphate hydrolases"/>
    <property type="match status" value="4"/>
</dbReference>
<feature type="compositionally biased region" description="Basic and acidic residues" evidence="5">
    <location>
        <begin position="2199"/>
        <end position="2223"/>
    </location>
</feature>
<keyword evidence="2" id="KW-0547">Nucleotide-binding</keyword>
<proteinExistence type="inferred from homology"/>
<evidence type="ECO:0000259" key="6">
    <source>
        <dbReference type="SMART" id="SM00382"/>
    </source>
</evidence>
<dbReference type="GO" id="GO:0016887">
    <property type="term" value="F:ATP hydrolysis activity"/>
    <property type="evidence" value="ECO:0007669"/>
    <property type="project" value="InterPro"/>
</dbReference>
<feature type="domain" description="AAA+ ATPase" evidence="6">
    <location>
        <begin position="1336"/>
        <end position="1471"/>
    </location>
</feature>
<dbReference type="PRINTS" id="PR00819">
    <property type="entry name" value="CBXCFQXSUPER"/>
</dbReference>
<dbReference type="PANTHER" id="PTHR43392">
    <property type="entry name" value="AAA-TYPE ATPASE FAMILY PROTEIN / ANKYRIN REPEAT FAMILY PROTEIN"/>
    <property type="match status" value="1"/>
</dbReference>
<dbReference type="CDD" id="cd06008">
    <property type="entry name" value="NF-X1-zinc-finger"/>
    <property type="match status" value="1"/>
</dbReference>
<evidence type="ECO:0000313" key="7">
    <source>
        <dbReference type="EMBL" id="RPA83460.1"/>
    </source>
</evidence>
<reference evidence="7 8" key="1">
    <citation type="journal article" date="2018" name="Nat. Ecol. Evol.">
        <title>Pezizomycetes genomes reveal the molecular basis of ectomycorrhizal truffle lifestyle.</title>
        <authorList>
            <person name="Murat C."/>
            <person name="Payen T."/>
            <person name="Noel B."/>
            <person name="Kuo A."/>
            <person name="Morin E."/>
            <person name="Chen J."/>
            <person name="Kohler A."/>
            <person name="Krizsan K."/>
            <person name="Balestrini R."/>
            <person name="Da Silva C."/>
            <person name="Montanini B."/>
            <person name="Hainaut M."/>
            <person name="Levati E."/>
            <person name="Barry K.W."/>
            <person name="Belfiori B."/>
            <person name="Cichocki N."/>
            <person name="Clum A."/>
            <person name="Dockter R.B."/>
            <person name="Fauchery L."/>
            <person name="Guy J."/>
            <person name="Iotti M."/>
            <person name="Le Tacon F."/>
            <person name="Lindquist E.A."/>
            <person name="Lipzen A."/>
            <person name="Malagnac F."/>
            <person name="Mello A."/>
            <person name="Molinier V."/>
            <person name="Miyauchi S."/>
            <person name="Poulain J."/>
            <person name="Riccioni C."/>
            <person name="Rubini A."/>
            <person name="Sitrit Y."/>
            <person name="Splivallo R."/>
            <person name="Traeger S."/>
            <person name="Wang M."/>
            <person name="Zifcakova L."/>
            <person name="Wipf D."/>
            <person name="Zambonelli A."/>
            <person name="Paolocci F."/>
            <person name="Nowrousian M."/>
            <person name="Ottonello S."/>
            <person name="Baldrian P."/>
            <person name="Spatafora J.W."/>
            <person name="Henrissat B."/>
            <person name="Nagy L.G."/>
            <person name="Aury J.M."/>
            <person name="Wincker P."/>
            <person name="Grigoriev I.V."/>
            <person name="Bonfante P."/>
            <person name="Martin F.M."/>
        </authorList>
    </citation>
    <scope>NUCLEOTIDE SEQUENCE [LARGE SCALE GENOMIC DNA]</scope>
    <source>
        <strain evidence="7 8">RN42</strain>
    </source>
</reference>
<evidence type="ECO:0000313" key="8">
    <source>
        <dbReference type="Proteomes" id="UP000275078"/>
    </source>
</evidence>
<dbReference type="FunFam" id="3.40.50.300:FF:001660">
    <property type="entry name" value="NF-X1 finger and helicase protein, putative"/>
    <property type="match status" value="1"/>
</dbReference>
<dbReference type="InterPro" id="IPR027417">
    <property type="entry name" value="P-loop_NTPase"/>
</dbReference>
<dbReference type="InterPro" id="IPR041677">
    <property type="entry name" value="DNA2/NAM7_AAA_11"/>
</dbReference>
<feature type="compositionally biased region" description="Pro residues" evidence="5">
    <location>
        <begin position="2142"/>
        <end position="2152"/>
    </location>
</feature>
<dbReference type="InterPro" id="IPR050773">
    <property type="entry name" value="CbxX/CfxQ_RuBisCO_ESX"/>
</dbReference>
<feature type="region of interest" description="Disordered" evidence="5">
    <location>
        <begin position="1213"/>
        <end position="1285"/>
    </location>
</feature>
<dbReference type="CDD" id="cd00009">
    <property type="entry name" value="AAA"/>
    <property type="match status" value="3"/>
</dbReference>
<dbReference type="InterPro" id="IPR047187">
    <property type="entry name" value="SF1_C_Upf1"/>
</dbReference>
<name>A0A3N4IH34_ASCIM</name>
<dbReference type="Pfam" id="PF17866">
    <property type="entry name" value="AAA_lid_6"/>
    <property type="match status" value="1"/>
</dbReference>
<accession>A0A3N4IH34</accession>
<dbReference type="CDD" id="cd17936">
    <property type="entry name" value="EEXXEc_NFX1"/>
    <property type="match status" value="1"/>
</dbReference>
<feature type="domain" description="AAA+ ATPase" evidence="6">
    <location>
        <begin position="481"/>
        <end position="869"/>
    </location>
</feature>
<keyword evidence="7" id="KW-0378">Hydrolase</keyword>
<organism evidence="7 8">
    <name type="scientific">Ascobolus immersus RN42</name>
    <dbReference type="NCBI Taxonomy" id="1160509"/>
    <lineage>
        <taxon>Eukaryota</taxon>
        <taxon>Fungi</taxon>
        <taxon>Dikarya</taxon>
        <taxon>Ascomycota</taxon>
        <taxon>Pezizomycotina</taxon>
        <taxon>Pezizomycetes</taxon>
        <taxon>Pezizales</taxon>
        <taxon>Ascobolaceae</taxon>
        <taxon>Ascobolus</taxon>
    </lineage>
</organism>
<dbReference type="InterPro" id="IPR003959">
    <property type="entry name" value="ATPase_AAA_core"/>
</dbReference>
<feature type="region of interest" description="Disordered" evidence="5">
    <location>
        <begin position="2127"/>
        <end position="2228"/>
    </location>
</feature>
<protein>
    <submittedName>
        <fullName evidence="7">P-loop containing nucleoside triphosphate hydrolase protein</fullName>
    </submittedName>
</protein>
<gene>
    <name evidence="7" type="ORF">BJ508DRAFT_324496</name>
</gene>
<dbReference type="PANTHER" id="PTHR43392:SF2">
    <property type="entry name" value="AAA-TYPE ATPASE FAMILY PROTEIN _ ANKYRIN REPEAT FAMILY PROTEIN"/>
    <property type="match status" value="1"/>
</dbReference>
<dbReference type="Proteomes" id="UP000275078">
    <property type="component" value="Unassembled WGS sequence"/>
</dbReference>
<feature type="compositionally biased region" description="Low complexity" evidence="5">
    <location>
        <begin position="2153"/>
        <end position="2175"/>
    </location>
</feature>
<dbReference type="FunFam" id="1.10.8.60:FF:000160">
    <property type="entry name" value="WGS project CABT00000000 data, contig 2.55"/>
    <property type="match status" value="1"/>
</dbReference>
<dbReference type="SMART" id="SM00382">
    <property type="entry name" value="AAA"/>
    <property type="match status" value="4"/>
</dbReference>
<dbReference type="InterPro" id="IPR000641">
    <property type="entry name" value="CbxX/CfxQ"/>
</dbReference>
<dbReference type="FunFam" id="1.10.8.60:FF:000159">
    <property type="entry name" value="p-loop containing nucleoside triphosphate hydrolase protein"/>
    <property type="match status" value="1"/>
</dbReference>
<dbReference type="EMBL" id="ML119664">
    <property type="protein sequence ID" value="RPA83460.1"/>
    <property type="molecule type" value="Genomic_DNA"/>
</dbReference>
<evidence type="ECO:0000256" key="5">
    <source>
        <dbReference type="SAM" id="MobiDB-lite"/>
    </source>
</evidence>
<dbReference type="GO" id="GO:0004386">
    <property type="term" value="F:helicase activity"/>
    <property type="evidence" value="ECO:0007669"/>
    <property type="project" value="InterPro"/>
</dbReference>
<dbReference type="Pfam" id="PF13087">
    <property type="entry name" value="AAA_12"/>
    <property type="match status" value="1"/>
</dbReference>
<feature type="domain" description="AAA+ ATPase" evidence="6">
    <location>
        <begin position="1891"/>
        <end position="2028"/>
    </location>
</feature>
<evidence type="ECO:0000256" key="4">
    <source>
        <dbReference type="ARBA" id="ARBA00022840"/>
    </source>
</evidence>
<dbReference type="InterPro" id="IPR041627">
    <property type="entry name" value="AAA_lid_6"/>
</dbReference>